<keyword evidence="5" id="KW-1185">Reference proteome</keyword>
<gene>
    <name evidence="4" type="ORF">OCOJLMKI_1883</name>
</gene>
<sequence>MNKDNGPGLRLKRPARRRRPLLRVALVGLLLLVLAVAGCLVRLAAGPWRIDGLSGQMAQAMAERIGPGWRVDMRDSSLELDSENSLALRVAGLDIHNPQGALVVRAPLALVSLDTWGLARLAVQPRSIEFRDLQMTALVHRDGSIAFAASAPAAPGSLSKDQAQPHTLPSVDSARGNVSPISAAAASIFGVVLDSAGVVGALDRARITNGRLTLIDDDARERAVFERVNGLFRRDATRDARIFELRIDGPHGEWRFGGDVHEAGGTKRTGIITLDDLPISDLLLLSGQSKLPIATDLKLSAKADVALDAGRIETMTGTVRTSDGNFLIEEKDFNPVTIESLEAQVNWDEAGRVMNLEGLDYRGGGNVVQLTGAWTASPAGADTAWTFALASRDAVLRGAAAQDKPVKLAAMSARLSGRGGGIAIDEFTAAGEGWNGRITGTIATAGDEEGLTLHIAAANAGVRDALRLWPEHVAPPARNYLVDYLRGGRVETVDIRVDMSGSELAAATKGEPMPDHAVRIAFVVADATLAISPDAPPLSHGRVTGTITGLTTTIRGVTAEVRMPDNRSLAISDGSFVIPQITPETVVAQIGLRLAGGADALAALLQSKMFKTVIGADIDPGTVKGQADLRIDFPLNLKQMPELADLPVTMTGSLSELSVDKAFGKERLDSGKFAVSYDRNGFVLKGDGKVVGSALSLDLRQAKAGGPGEVLVNLSLDEALRARKGLPVAPQLSGPVATRFSLPIGRSGKTAIRVEADLGRAGIDGLLPGFVKPAGKPGRLSFILSEPPGSGPIELRDIALDAGATTARGSATVSAEGTLERAELSALKLSPGDDMRVGVERSGGGYKVSVRGAVADARPFLRSLTGSDSKSPKDSAPKEVEAEISLGILTGFNGEALTGASVKLATKGRDIRSAQMQGKFNGAPVTAQIARGERGVPVLTVEAADAGATLRFADLYRRMYGGRLSMSSALNDGPQAGVVQIRDFSLRNEPALASIIAQGPTSNEIVDARGRKQVVQGQGSEVGFDRLRANFTRSGSRVDFTDAAISNAAMGFTLSGYLDTAKERTDVNGTFVPLYGLNNVVSQLPILGQLLGGGRNEGLFALNFRVAGRLAAPDVSVNPLSALAPGILRKLFSAGGDDGFSADAGARPVR</sequence>
<reference evidence="4" key="1">
    <citation type="journal article" date="2021" name="Front. Microbiol.">
        <title>Comprehensive Comparative Genomics and Phenotyping of Methylobacterium Species.</title>
        <authorList>
            <person name="Alessa O."/>
            <person name="Ogura Y."/>
            <person name="Fujitani Y."/>
            <person name="Takami H."/>
            <person name="Hayashi T."/>
            <person name="Sahin N."/>
            <person name="Tani A."/>
        </authorList>
    </citation>
    <scope>NUCLEOTIDE SEQUENCE</scope>
    <source>
        <strain evidence="4">DSM 19015</strain>
    </source>
</reference>
<dbReference type="InterPro" id="IPR025263">
    <property type="entry name" value="YhdP_central"/>
</dbReference>
<evidence type="ECO:0000256" key="2">
    <source>
        <dbReference type="SAM" id="Phobius"/>
    </source>
</evidence>
<evidence type="ECO:0000256" key="1">
    <source>
        <dbReference type="SAM" id="MobiDB-lite"/>
    </source>
</evidence>
<keyword evidence="2" id="KW-1133">Transmembrane helix</keyword>
<dbReference type="EMBL" id="BPQP01000027">
    <property type="protein sequence ID" value="GJD94680.1"/>
    <property type="molecule type" value="Genomic_DNA"/>
</dbReference>
<feature type="transmembrane region" description="Helical" evidence="2">
    <location>
        <begin position="21"/>
        <end position="45"/>
    </location>
</feature>
<name>A0ABQ4RYT7_9HYPH</name>
<organism evidence="4 5">
    <name type="scientific">Methylobacterium iners</name>
    <dbReference type="NCBI Taxonomy" id="418707"/>
    <lineage>
        <taxon>Bacteria</taxon>
        <taxon>Pseudomonadati</taxon>
        <taxon>Pseudomonadota</taxon>
        <taxon>Alphaproteobacteria</taxon>
        <taxon>Hyphomicrobiales</taxon>
        <taxon>Methylobacteriaceae</taxon>
        <taxon>Methylobacterium</taxon>
    </lineage>
</organism>
<evidence type="ECO:0000313" key="5">
    <source>
        <dbReference type="Proteomes" id="UP001055125"/>
    </source>
</evidence>
<keyword evidence="2" id="KW-0472">Membrane</keyword>
<reference evidence="4" key="2">
    <citation type="submission" date="2021-08" db="EMBL/GenBank/DDBJ databases">
        <authorList>
            <person name="Tani A."/>
            <person name="Ola A."/>
            <person name="Ogura Y."/>
            <person name="Katsura K."/>
            <person name="Hayashi T."/>
        </authorList>
    </citation>
    <scope>NUCLEOTIDE SEQUENCE</scope>
    <source>
        <strain evidence="4">DSM 19015</strain>
    </source>
</reference>
<evidence type="ECO:0000259" key="3">
    <source>
        <dbReference type="Pfam" id="PF13116"/>
    </source>
</evidence>
<keyword evidence="2" id="KW-0812">Transmembrane</keyword>
<proteinExistence type="predicted"/>
<evidence type="ECO:0000313" key="4">
    <source>
        <dbReference type="EMBL" id="GJD94680.1"/>
    </source>
</evidence>
<dbReference type="RefSeq" id="WP_238243845.1">
    <property type="nucleotide sequence ID" value="NZ_BPQP01000027.1"/>
</dbReference>
<protein>
    <recommendedName>
        <fullName evidence="3">YhdP central domain-containing protein</fullName>
    </recommendedName>
</protein>
<feature type="region of interest" description="Disordered" evidence="1">
    <location>
        <begin position="154"/>
        <end position="173"/>
    </location>
</feature>
<accession>A0ABQ4RYT7</accession>
<dbReference type="Proteomes" id="UP001055125">
    <property type="component" value="Unassembled WGS sequence"/>
</dbReference>
<dbReference type="Pfam" id="PF13116">
    <property type="entry name" value="YhdP"/>
    <property type="match status" value="1"/>
</dbReference>
<comment type="caution">
    <text evidence="4">The sequence shown here is derived from an EMBL/GenBank/DDBJ whole genome shotgun (WGS) entry which is preliminary data.</text>
</comment>
<feature type="domain" description="YhdP central" evidence="3">
    <location>
        <begin position="380"/>
        <end position="823"/>
    </location>
</feature>